<keyword evidence="6" id="KW-0472">Membrane</keyword>
<feature type="transmembrane region" description="Helical" evidence="6">
    <location>
        <begin position="65"/>
        <end position="82"/>
    </location>
</feature>
<dbReference type="AlphaFoldDB" id="A0A931MM25"/>
<dbReference type="Pfam" id="PF00015">
    <property type="entry name" value="MCPsignal"/>
    <property type="match status" value="1"/>
</dbReference>
<dbReference type="PANTHER" id="PTHR43531">
    <property type="entry name" value="PROTEIN ICFG"/>
    <property type="match status" value="1"/>
</dbReference>
<evidence type="ECO:0000256" key="4">
    <source>
        <dbReference type="PROSITE-ProRule" id="PRU00284"/>
    </source>
</evidence>
<feature type="transmembrane region" description="Helical" evidence="6">
    <location>
        <begin position="12"/>
        <end position="34"/>
    </location>
</feature>
<feature type="transmembrane region" description="Helical" evidence="6">
    <location>
        <begin position="112"/>
        <end position="134"/>
    </location>
</feature>
<evidence type="ECO:0000259" key="8">
    <source>
        <dbReference type="PROSITE" id="PS50885"/>
    </source>
</evidence>
<evidence type="ECO:0000256" key="5">
    <source>
        <dbReference type="SAM" id="Coils"/>
    </source>
</evidence>
<dbReference type="Proteomes" id="UP000617634">
    <property type="component" value="Unassembled WGS sequence"/>
</dbReference>
<keyword evidence="5" id="KW-0175">Coiled coil</keyword>
<organism evidence="9 10">
    <name type="scientific">Novosphingobium aureum</name>
    <dbReference type="NCBI Taxonomy" id="2792964"/>
    <lineage>
        <taxon>Bacteria</taxon>
        <taxon>Pseudomonadati</taxon>
        <taxon>Pseudomonadota</taxon>
        <taxon>Alphaproteobacteria</taxon>
        <taxon>Sphingomonadales</taxon>
        <taxon>Sphingomonadaceae</taxon>
        <taxon>Novosphingobium</taxon>
    </lineage>
</organism>
<feature type="transmembrane region" description="Helical" evidence="6">
    <location>
        <begin position="88"/>
        <end position="105"/>
    </location>
</feature>
<dbReference type="GO" id="GO:0016020">
    <property type="term" value="C:membrane"/>
    <property type="evidence" value="ECO:0007669"/>
    <property type="project" value="UniProtKB-SubCell"/>
</dbReference>
<name>A0A931MM25_9SPHN</name>
<evidence type="ECO:0000256" key="2">
    <source>
        <dbReference type="ARBA" id="ARBA00022500"/>
    </source>
</evidence>
<proteinExistence type="inferred from homology"/>
<comment type="similarity">
    <text evidence="3">Belongs to the methyl-accepting chemotaxis (MCP) protein family.</text>
</comment>
<evidence type="ECO:0000259" key="7">
    <source>
        <dbReference type="PROSITE" id="PS50111"/>
    </source>
</evidence>
<comment type="caution">
    <text evidence="9">The sequence shown here is derived from an EMBL/GenBank/DDBJ whole genome shotgun (WGS) entry which is preliminary data.</text>
</comment>
<gene>
    <name evidence="9" type="ORF">I5E68_11970</name>
</gene>
<dbReference type="PANTHER" id="PTHR43531:SF11">
    <property type="entry name" value="METHYL-ACCEPTING CHEMOTAXIS PROTEIN 3"/>
    <property type="match status" value="1"/>
</dbReference>
<protein>
    <submittedName>
        <fullName evidence="9">Methyl-accepting chemotaxis protein</fullName>
    </submittedName>
</protein>
<dbReference type="Gene3D" id="1.10.287.950">
    <property type="entry name" value="Methyl-accepting chemotaxis protein"/>
    <property type="match status" value="1"/>
</dbReference>
<dbReference type="GO" id="GO:0004888">
    <property type="term" value="F:transmembrane signaling receptor activity"/>
    <property type="evidence" value="ECO:0007669"/>
    <property type="project" value="InterPro"/>
</dbReference>
<dbReference type="SUPFAM" id="SSF58104">
    <property type="entry name" value="Methyl-accepting chemotaxis protein (MCP) signaling domain"/>
    <property type="match status" value="1"/>
</dbReference>
<accession>A0A931MM25</accession>
<evidence type="ECO:0000256" key="6">
    <source>
        <dbReference type="SAM" id="Phobius"/>
    </source>
</evidence>
<evidence type="ECO:0000256" key="3">
    <source>
        <dbReference type="ARBA" id="ARBA00029447"/>
    </source>
</evidence>
<dbReference type="SMART" id="SM00283">
    <property type="entry name" value="MA"/>
    <property type="match status" value="1"/>
</dbReference>
<dbReference type="PROSITE" id="PS50885">
    <property type="entry name" value="HAMP"/>
    <property type="match status" value="1"/>
</dbReference>
<dbReference type="GO" id="GO:0006935">
    <property type="term" value="P:chemotaxis"/>
    <property type="evidence" value="ECO:0007669"/>
    <property type="project" value="UniProtKB-KW"/>
</dbReference>
<keyword evidence="10" id="KW-1185">Reference proteome</keyword>
<dbReference type="PROSITE" id="PS50111">
    <property type="entry name" value="CHEMOTAXIS_TRANSDUC_2"/>
    <property type="match status" value="1"/>
</dbReference>
<comment type="subcellular location">
    <subcellularLocation>
        <location evidence="1">Membrane</location>
    </subcellularLocation>
</comment>
<dbReference type="GO" id="GO:0007165">
    <property type="term" value="P:signal transduction"/>
    <property type="evidence" value="ECO:0007669"/>
    <property type="project" value="UniProtKB-KW"/>
</dbReference>
<dbReference type="CDD" id="cd11386">
    <property type="entry name" value="MCP_signal"/>
    <property type="match status" value="1"/>
</dbReference>
<evidence type="ECO:0000256" key="1">
    <source>
        <dbReference type="ARBA" id="ARBA00004370"/>
    </source>
</evidence>
<dbReference type="InterPro" id="IPR051310">
    <property type="entry name" value="MCP_chemotaxis"/>
</dbReference>
<dbReference type="EMBL" id="JADZGI010000001">
    <property type="protein sequence ID" value="MBH0113666.1"/>
    <property type="molecule type" value="Genomic_DNA"/>
</dbReference>
<feature type="coiled-coil region" evidence="5">
    <location>
        <begin position="167"/>
        <end position="198"/>
    </location>
</feature>
<dbReference type="RefSeq" id="WP_197163990.1">
    <property type="nucleotide sequence ID" value="NZ_JADZGI010000001.1"/>
</dbReference>
<keyword evidence="4" id="KW-0807">Transducer</keyword>
<reference evidence="9" key="1">
    <citation type="submission" date="2020-11" db="EMBL/GenBank/DDBJ databases">
        <title>Novosphingobium aureum sp. nov., a marine bacterium isolated from sediment of a salt flat.</title>
        <authorList>
            <person name="Yoo Y."/>
            <person name="Kim J.-J."/>
        </authorList>
    </citation>
    <scope>NUCLEOTIDE SEQUENCE</scope>
    <source>
        <strain evidence="9">YJ-S2-02</strain>
    </source>
</reference>
<sequence>MNELNDLRRKGALGLLINCWLTALAIAGGAFLAGTGMMPALLAAAVTVVPSLLVLRGGGDLQTRLAIAFAMPIYPAILLWQWSGQHWMLDIHMTFFAAIAMLTLLADWRPVLLAAAVTAVHHLALNFAAPSLVFPDGSDLARVILHAVVVIAETAVLVKISASFERLVIEQAAAQNARERMEEVAREERAEAQAAQQTVIEEIGTGLRALAAGDLSLRIENSFPGSYEALRGHFNTAASDLDRIVNNVTRSASQIETGSCEIRSATDDLALRTEQQASTLEDIASTLRQLNVTVQDNATSANDLQGNVTKARNDALNGSQVVESAVQAMGEIERSADEIGKIITLIDGIAFQTNLLALNAGVEAARAGEAGKGFAVVATEVRALAQRSADAANDIKALIGTSTEQVSRGVRLVGQSGESLMTIVSGIAEINEAIARIASVSRDQAGEIGRINERVTRLDSATQQNAAMVEEGTAAARTLSSEAESMARLVAHFRLSESGRLTSDTSAGEAMRNAA</sequence>
<feature type="domain" description="Methyl-accepting transducer" evidence="7">
    <location>
        <begin position="251"/>
        <end position="480"/>
    </location>
</feature>
<dbReference type="InterPro" id="IPR004089">
    <property type="entry name" value="MCPsignal_dom"/>
</dbReference>
<feature type="domain" description="HAMP" evidence="8">
    <location>
        <begin position="194"/>
        <end position="246"/>
    </location>
</feature>
<feature type="transmembrane region" description="Helical" evidence="6">
    <location>
        <begin position="40"/>
        <end position="58"/>
    </location>
</feature>
<dbReference type="InterPro" id="IPR004090">
    <property type="entry name" value="Chemotax_Me-accpt_rcpt"/>
</dbReference>
<evidence type="ECO:0000313" key="9">
    <source>
        <dbReference type="EMBL" id="MBH0113666.1"/>
    </source>
</evidence>
<dbReference type="FunFam" id="1.10.287.950:FF:000001">
    <property type="entry name" value="Methyl-accepting chemotaxis sensory transducer"/>
    <property type="match status" value="1"/>
</dbReference>
<dbReference type="PRINTS" id="PR00260">
    <property type="entry name" value="CHEMTRNSDUCR"/>
</dbReference>
<evidence type="ECO:0000313" key="10">
    <source>
        <dbReference type="Proteomes" id="UP000617634"/>
    </source>
</evidence>
<dbReference type="InterPro" id="IPR003660">
    <property type="entry name" value="HAMP_dom"/>
</dbReference>
<keyword evidence="6" id="KW-1133">Transmembrane helix</keyword>
<keyword evidence="6" id="KW-0812">Transmembrane</keyword>
<keyword evidence="2" id="KW-0145">Chemotaxis</keyword>